<evidence type="ECO:0000259" key="2">
    <source>
        <dbReference type="Pfam" id="PF24883"/>
    </source>
</evidence>
<dbReference type="HOGENOM" id="CLU_002341_4_3_1"/>
<comment type="caution">
    <text evidence="3">The sequence shown here is derived from an EMBL/GenBank/DDBJ whole genome shotgun (WGS) entry which is preliminary data.</text>
</comment>
<dbReference type="InterPro" id="IPR056884">
    <property type="entry name" value="NPHP3-like_N"/>
</dbReference>
<name>T0KRE3_COLGC</name>
<dbReference type="OrthoDB" id="443402at2759"/>
<gene>
    <name evidence="3" type="ORF">CGLO_01685</name>
</gene>
<dbReference type="PANTHER" id="PTHR10039:SF5">
    <property type="entry name" value="NACHT DOMAIN-CONTAINING PROTEIN"/>
    <property type="match status" value="1"/>
</dbReference>
<keyword evidence="1" id="KW-0677">Repeat</keyword>
<protein>
    <recommendedName>
        <fullName evidence="2">Nephrocystin 3-like N-terminal domain-containing protein</fullName>
    </recommendedName>
</protein>
<dbReference type="Pfam" id="PF24883">
    <property type="entry name" value="NPHP3_N"/>
    <property type="match status" value="1"/>
</dbReference>
<organism evidence="3 4">
    <name type="scientific">Colletotrichum gloeosporioides (strain Cg-14)</name>
    <name type="common">Anthracnose fungus</name>
    <name type="synonym">Glomerella cingulata</name>
    <dbReference type="NCBI Taxonomy" id="1237896"/>
    <lineage>
        <taxon>Eukaryota</taxon>
        <taxon>Fungi</taxon>
        <taxon>Dikarya</taxon>
        <taxon>Ascomycota</taxon>
        <taxon>Pezizomycotina</taxon>
        <taxon>Sordariomycetes</taxon>
        <taxon>Hypocreomycetidae</taxon>
        <taxon>Glomerellales</taxon>
        <taxon>Glomerellaceae</taxon>
        <taxon>Colletotrichum</taxon>
        <taxon>Colletotrichum gloeosporioides species complex</taxon>
    </lineage>
</organism>
<dbReference type="Proteomes" id="UP000015530">
    <property type="component" value="Unassembled WGS sequence"/>
</dbReference>
<sequence>MAESLAALGVAASIVQLVELGLKITKSVVETYCTTDVDGLAQRNVDLVEITNSLKDRCMILKSDAEVKADLVTMGLLKRCIRVADELLSELEGLKMSNAKRQRNWNKLVMSVKAYLRKSKIDDLRGRLVDIKKEIFERLVVLLYDHRKTLSEAMRSLGEASLAWNNATEKRLDSMARDLQRLLEETFGWDEAQNRGIIRAILKSLHFAQIKERQNEIPQAHRNTFEWIFEESSPDSFSSWLRHSDGGVFWVTGKPGSGKSTLMKLILGHQTTSTLAGAWAESKPLIIASHFFWSVGTKLQKSQEGLLRTLLFQILVQCPEVIPQICVERYLDHFRSLESWGVEELSNAFERIQVIQQLPCRILVLVDGLDEYSGELKELTRFLHAIASSPDIKVCCASRPWPHFVRAFNTSPWKVEMHLLTKDDILRYTEDNLRENANFRNIEQSEKSAASGFIQEIVSKSEGVFFWVSLVIKSLLRGLENFDTIGVLQSRLFELPSDLHHFFQRMLDSIEDTYCEYTFTIFTILLTAKASVPLRVFRDLTLQSLRQKMDTMNLKKPTRTYLGLGVKTPKDWELLWEPASPMNDLERERILGRCRDLVQACGVESHDDRIGFLHRTVFEFLQESPSLQKFIAQLPEGPYYLLAFAFRLDMCVTEDRHDLEDSLMRMCYFIQELEIDRIATGKPLWDILYHTRQVFFAHSQSTSLLLSKGEAHRMLGHAQARALLLFQPPAPGTKMNRHHVEVVADILKGSVLVSVAEDSQIIWSDWIDLGLLDDILDFYEANFINYRPMFDFMWQTFIARIANPKLGFKPPLNTIQACKIFAEHGAQGSFVVLSNVTAMFPEMGIVRDKAPASFKIDVVDILKQCGRLGGPQLDELEDLLPKSAQRALPAFDHVWAWISKFSGIKKG</sequence>
<accession>T0KRE3</accession>
<dbReference type="OMA" id="RYANDMA"/>
<dbReference type="AlphaFoldDB" id="T0KRE3"/>
<reference evidence="4" key="1">
    <citation type="journal article" date="2013" name="Mol. Plant Microbe Interact.">
        <title>Global aspects of pacC regulation of pathogenicity genes in Colletotrichum gloeosporioides as revealed by transcriptome analysis.</title>
        <authorList>
            <person name="Alkan N."/>
            <person name="Meng X."/>
            <person name="Friedlander G."/>
            <person name="Reuveni E."/>
            <person name="Sukno S."/>
            <person name="Sherman A."/>
            <person name="Thon M."/>
            <person name="Fluhr R."/>
            <person name="Prusky D."/>
        </authorList>
    </citation>
    <scope>NUCLEOTIDE SEQUENCE [LARGE SCALE GENOMIC DNA]</scope>
    <source>
        <strain evidence="4">Cg-14</strain>
    </source>
</reference>
<dbReference type="SUPFAM" id="SSF52540">
    <property type="entry name" value="P-loop containing nucleoside triphosphate hydrolases"/>
    <property type="match status" value="1"/>
</dbReference>
<dbReference type="InterPro" id="IPR027417">
    <property type="entry name" value="P-loop_NTPase"/>
</dbReference>
<dbReference type="Gene3D" id="3.40.50.300">
    <property type="entry name" value="P-loop containing nucleotide triphosphate hydrolases"/>
    <property type="match status" value="1"/>
</dbReference>
<dbReference type="EMBL" id="AMYD01000359">
    <property type="protein sequence ID" value="EQB58112.1"/>
    <property type="molecule type" value="Genomic_DNA"/>
</dbReference>
<dbReference type="STRING" id="1237896.T0KRE3"/>
<feature type="domain" description="Nephrocystin 3-like N-terminal" evidence="2">
    <location>
        <begin position="223"/>
        <end position="399"/>
    </location>
</feature>
<evidence type="ECO:0000313" key="4">
    <source>
        <dbReference type="Proteomes" id="UP000015530"/>
    </source>
</evidence>
<proteinExistence type="predicted"/>
<evidence type="ECO:0000313" key="3">
    <source>
        <dbReference type="EMBL" id="EQB58112.1"/>
    </source>
</evidence>
<dbReference type="PANTHER" id="PTHR10039">
    <property type="entry name" value="AMELOGENIN"/>
    <property type="match status" value="1"/>
</dbReference>
<evidence type="ECO:0000256" key="1">
    <source>
        <dbReference type="ARBA" id="ARBA00022737"/>
    </source>
</evidence>